<dbReference type="EMBL" id="DF820498">
    <property type="protein sequence ID" value="GAK31755.1"/>
    <property type="molecule type" value="Genomic_DNA"/>
</dbReference>
<sequence>MARQADRQVNIRPLNEGGARELRFQSNLSQAQLTRNAKVHTFRRRFGWVLTLAILIIGIVSVSSGMRGYDAIASQVTTANKTLATAKASGVKLKQQKKDLNDKTYLQNYVREKLMYTKSGEVVFSLPNGGKS</sequence>
<dbReference type="STRING" id="1329250.WOSG25_150060"/>
<dbReference type="RefSeq" id="WP_045477104.1">
    <property type="nucleotide sequence ID" value="NZ_DF820498.1"/>
</dbReference>
<dbReference type="Proteomes" id="UP000030643">
    <property type="component" value="Unassembled WGS sequence"/>
</dbReference>
<evidence type="ECO:0000313" key="3">
    <source>
        <dbReference type="Proteomes" id="UP000030643"/>
    </source>
</evidence>
<dbReference type="InterPro" id="IPR007060">
    <property type="entry name" value="FtsL/DivIC"/>
</dbReference>
<dbReference type="AlphaFoldDB" id="A0A069CVE6"/>
<evidence type="ECO:0000313" key="2">
    <source>
        <dbReference type="EMBL" id="GAK31755.1"/>
    </source>
</evidence>
<reference evidence="3" key="1">
    <citation type="journal article" date="2014" name="Genome Announc.">
        <title>Draft genome sequence of Weissella oryzae SG25T, isolated from fermented rice grains.</title>
        <authorList>
            <person name="Tanizawa Y."/>
            <person name="Fujisawa T."/>
            <person name="Mochizuki T."/>
            <person name="Kaminuma E."/>
            <person name="Suzuki Y."/>
            <person name="Nakamura Y."/>
            <person name="Tohno M."/>
        </authorList>
    </citation>
    <scope>NUCLEOTIDE SEQUENCE [LARGE SCALE GENOMIC DNA]</scope>
    <source>
        <strain evidence="3">DSM 25784 / JCM 18191 / LMG 30913 / SG25</strain>
    </source>
</reference>
<dbReference type="eggNOG" id="COG2919">
    <property type="taxonomic scope" value="Bacteria"/>
</dbReference>
<accession>A0A069CVE6</accession>
<dbReference type="OrthoDB" id="2151746at2"/>
<name>A0A069CVE6_WEIOS</name>
<dbReference type="Pfam" id="PF04977">
    <property type="entry name" value="DivIC"/>
    <property type="match status" value="1"/>
</dbReference>
<protein>
    <submittedName>
        <fullName evidence="2">Septum formation initiator</fullName>
    </submittedName>
</protein>
<keyword evidence="3" id="KW-1185">Reference proteome</keyword>
<organism evidence="2 3">
    <name type="scientific">Weissella oryzae (strain DSM 25784 / JCM 18191 / LMG 30913 / SG25)</name>
    <dbReference type="NCBI Taxonomy" id="1329250"/>
    <lineage>
        <taxon>Bacteria</taxon>
        <taxon>Bacillati</taxon>
        <taxon>Bacillota</taxon>
        <taxon>Bacilli</taxon>
        <taxon>Lactobacillales</taxon>
        <taxon>Lactobacillaceae</taxon>
        <taxon>Weissella</taxon>
    </lineage>
</organism>
<proteinExistence type="predicted"/>
<feature type="transmembrane region" description="Helical" evidence="1">
    <location>
        <begin position="46"/>
        <end position="66"/>
    </location>
</feature>
<gene>
    <name evidence="2" type="ORF">WOSG25_150060</name>
</gene>
<keyword evidence="1" id="KW-0812">Transmembrane</keyword>
<evidence type="ECO:0000256" key="1">
    <source>
        <dbReference type="SAM" id="Phobius"/>
    </source>
</evidence>
<keyword evidence="1" id="KW-1133">Transmembrane helix</keyword>
<keyword evidence="1" id="KW-0472">Membrane</keyword>